<organism evidence="3">
    <name type="scientific">anaerobic digester metagenome</name>
    <dbReference type="NCBI Taxonomy" id="1263854"/>
    <lineage>
        <taxon>unclassified sequences</taxon>
        <taxon>metagenomes</taxon>
        <taxon>ecological metagenomes</taxon>
    </lineage>
</organism>
<accession>A0A485M2N9</accession>
<dbReference type="AlphaFoldDB" id="A0A485M2N9"/>
<reference evidence="3" key="1">
    <citation type="submission" date="2019-03" db="EMBL/GenBank/DDBJ databases">
        <authorList>
            <person name="Hao L."/>
        </authorList>
    </citation>
    <scope>NUCLEOTIDE SEQUENCE</scope>
</reference>
<keyword evidence="3" id="KW-0378">Hydrolase</keyword>
<dbReference type="Pfam" id="PF01784">
    <property type="entry name" value="DUF34_NIF3"/>
    <property type="match status" value="1"/>
</dbReference>
<dbReference type="FunFam" id="3.40.1390.30:FF:000001">
    <property type="entry name" value="GTP cyclohydrolase 1 type 2"/>
    <property type="match status" value="1"/>
</dbReference>
<dbReference type="InterPro" id="IPR036069">
    <property type="entry name" value="DUF34/NIF3_sf"/>
</dbReference>
<comment type="similarity">
    <text evidence="1">Belongs to the GTP cyclohydrolase I type 2/NIF3 family.</text>
</comment>
<keyword evidence="2" id="KW-0479">Metal-binding</keyword>
<protein>
    <submittedName>
        <fullName evidence="3">GTP cyclohydrolase 1 type 2</fullName>
        <ecNumber evidence="3">3.5.4.16</ecNumber>
    </submittedName>
</protein>
<evidence type="ECO:0000256" key="2">
    <source>
        <dbReference type="ARBA" id="ARBA00022723"/>
    </source>
</evidence>
<dbReference type="GO" id="GO:0005737">
    <property type="term" value="C:cytoplasm"/>
    <property type="evidence" value="ECO:0007669"/>
    <property type="project" value="TreeGrafter"/>
</dbReference>
<sequence>MLLKDLLEVLDGIAPFDTAEPWDNTGLMVGDTLREVRSVLVALDPSTEVIHEAEKLGADLIITHHPLIFTPLKRLDFQESVPRKIARLIQASMALVSMHTNLDAAQGGVADELADRLCLKEVQQLKALRIGKVEQPCSLYAWAASLPFETVRIVDGGRPVKTVCACPGSGMDYLDEAIGRGCDTLVTGDVRYHAGLDAKEAGINVVDLGHFATEEIIIAPLAKRLGSLLPDVTVRAYGARDVFMQIKGENH</sequence>
<dbReference type="PANTHER" id="PTHR13799">
    <property type="entry name" value="NGG1 INTERACTING FACTOR 3"/>
    <property type="match status" value="1"/>
</dbReference>
<gene>
    <name evidence="3" type="ORF">SCFA_370032</name>
</gene>
<dbReference type="NCBIfam" id="TIGR00486">
    <property type="entry name" value="YbgI_SA1388"/>
    <property type="match status" value="1"/>
</dbReference>
<proteinExistence type="inferred from homology"/>
<dbReference type="EC" id="3.5.4.16" evidence="3"/>
<evidence type="ECO:0000256" key="1">
    <source>
        <dbReference type="ARBA" id="ARBA00006964"/>
    </source>
</evidence>
<evidence type="ECO:0000313" key="3">
    <source>
        <dbReference type="EMBL" id="VFU14993.1"/>
    </source>
</evidence>
<dbReference type="EMBL" id="CAADRM010000100">
    <property type="protein sequence ID" value="VFU14993.1"/>
    <property type="molecule type" value="Genomic_DNA"/>
</dbReference>
<dbReference type="GO" id="GO:0046872">
    <property type="term" value="F:metal ion binding"/>
    <property type="evidence" value="ECO:0007669"/>
    <property type="project" value="UniProtKB-KW"/>
</dbReference>
<dbReference type="SUPFAM" id="SSF102705">
    <property type="entry name" value="NIF3 (NGG1p interacting factor 3)-like"/>
    <property type="match status" value="1"/>
</dbReference>
<dbReference type="GO" id="GO:0003934">
    <property type="term" value="F:GTP cyclohydrolase I activity"/>
    <property type="evidence" value="ECO:0007669"/>
    <property type="project" value="UniProtKB-EC"/>
</dbReference>
<name>A0A485M2N9_9ZZZZ</name>
<dbReference type="InterPro" id="IPR002678">
    <property type="entry name" value="DUF34/NIF3"/>
</dbReference>
<dbReference type="Gene3D" id="3.40.1390.30">
    <property type="entry name" value="NIF3 (NGG1p interacting factor 3)-like"/>
    <property type="match status" value="2"/>
</dbReference>
<dbReference type="PANTHER" id="PTHR13799:SF14">
    <property type="entry name" value="GTP CYCLOHYDROLASE 1 TYPE 2 HOMOLOG"/>
    <property type="match status" value="1"/>
</dbReference>